<dbReference type="EMBL" id="LAZR01013460">
    <property type="protein sequence ID" value="KKM21866.1"/>
    <property type="molecule type" value="Genomic_DNA"/>
</dbReference>
<reference evidence="1" key="1">
    <citation type="journal article" date="2015" name="Nature">
        <title>Complex archaea that bridge the gap between prokaryotes and eukaryotes.</title>
        <authorList>
            <person name="Spang A."/>
            <person name="Saw J.H."/>
            <person name="Jorgensen S.L."/>
            <person name="Zaremba-Niedzwiedzka K."/>
            <person name="Martijn J."/>
            <person name="Lind A.E."/>
            <person name="van Eijk R."/>
            <person name="Schleper C."/>
            <person name="Guy L."/>
            <person name="Ettema T.J."/>
        </authorList>
    </citation>
    <scope>NUCLEOTIDE SEQUENCE</scope>
</reference>
<dbReference type="AlphaFoldDB" id="A0A0F9I2L0"/>
<comment type="caution">
    <text evidence="1">The sequence shown here is derived from an EMBL/GenBank/DDBJ whole genome shotgun (WGS) entry which is preliminary data.</text>
</comment>
<proteinExistence type="predicted"/>
<gene>
    <name evidence="1" type="ORF">LCGC14_1631110</name>
</gene>
<evidence type="ECO:0000313" key="1">
    <source>
        <dbReference type="EMBL" id="KKM21866.1"/>
    </source>
</evidence>
<name>A0A0F9I2L0_9ZZZZ</name>
<accession>A0A0F9I2L0</accession>
<organism evidence="1">
    <name type="scientific">marine sediment metagenome</name>
    <dbReference type="NCBI Taxonomy" id="412755"/>
    <lineage>
        <taxon>unclassified sequences</taxon>
        <taxon>metagenomes</taxon>
        <taxon>ecological metagenomes</taxon>
    </lineage>
</organism>
<protein>
    <submittedName>
        <fullName evidence="1">Uncharacterized protein</fullName>
    </submittedName>
</protein>
<sequence>MANEGGPTEPTVYDGTANQQFNSQLLAHTAVEYLPRFRQVIFNAMPLLKVFAVNAFGQDNLVDHGTFGNAEAVSSSDKGIEFHDGGAQFEFPLLTTAPSGKVIGRMGNVNPEYKEPAVTGAYAYKRMYWSVYVPEEAVMDNRGNQRMMNWLDNQLKLAQLAAARDIDYVLTSHSSAPTGFTTEGLPYMISVTQGAASNATGRISASANTYWQNKINQCLSVGGGGEFDRPLTFLRKLEALIIAVRELGGSSDSQVLAATKGAYQYYRRAIYADATGRGATTLVFKKYDAVALDHAPFMGSPLMYDGFIQVPNGGTASREAVYVMDLNELKLHVKRDQFFKVESWDAPRAKDDQRFFQMNIWFRGIPGVTDRRIQGVCYDIPANPDVVS</sequence>